<dbReference type="CDD" id="cd14014">
    <property type="entry name" value="STKc_PknB_like"/>
    <property type="match status" value="1"/>
</dbReference>
<dbReference type="GO" id="GO:0004674">
    <property type="term" value="F:protein serine/threonine kinase activity"/>
    <property type="evidence" value="ECO:0007669"/>
    <property type="project" value="UniProtKB-KW"/>
</dbReference>
<dbReference type="PROSITE" id="PS50011">
    <property type="entry name" value="PROTEIN_KINASE_DOM"/>
    <property type="match status" value="1"/>
</dbReference>
<feature type="region of interest" description="Disordered" evidence="8">
    <location>
        <begin position="428"/>
        <end position="527"/>
    </location>
</feature>
<dbReference type="GO" id="GO:0005524">
    <property type="term" value="F:ATP binding"/>
    <property type="evidence" value="ECO:0007669"/>
    <property type="project" value="UniProtKB-UniRule"/>
</dbReference>
<dbReference type="InterPro" id="IPR000719">
    <property type="entry name" value="Prot_kinase_dom"/>
</dbReference>
<evidence type="ECO:0000259" key="9">
    <source>
        <dbReference type="PROSITE" id="PS50011"/>
    </source>
</evidence>
<evidence type="ECO:0000313" key="11">
    <source>
        <dbReference type="Proteomes" id="UP000292003"/>
    </source>
</evidence>
<evidence type="ECO:0000256" key="7">
    <source>
        <dbReference type="PROSITE-ProRule" id="PRU10141"/>
    </source>
</evidence>
<dbReference type="Gene3D" id="1.10.510.10">
    <property type="entry name" value="Transferase(Phosphotransferase) domain 1"/>
    <property type="match status" value="1"/>
</dbReference>
<feature type="compositionally biased region" description="Low complexity" evidence="8">
    <location>
        <begin position="460"/>
        <end position="474"/>
    </location>
</feature>
<dbReference type="SMART" id="SM00220">
    <property type="entry name" value="S_TKc"/>
    <property type="match status" value="1"/>
</dbReference>
<dbReference type="Pfam" id="PF00069">
    <property type="entry name" value="Pkinase"/>
    <property type="match status" value="1"/>
</dbReference>
<gene>
    <name evidence="10" type="ORF">EWH70_08460</name>
</gene>
<dbReference type="InterPro" id="IPR011009">
    <property type="entry name" value="Kinase-like_dom_sf"/>
</dbReference>
<keyword evidence="2 10" id="KW-0723">Serine/threonine-protein kinase</keyword>
<name>A0A4Q7J9W8_9PSEU</name>
<comment type="caution">
    <text evidence="10">The sequence shown here is derived from an EMBL/GenBank/DDBJ whole genome shotgun (WGS) entry which is preliminary data.</text>
</comment>
<sequence length="527" mass="54563">MSDEGRLVADRYRIVQRIGTGAMGAVWQAHDEVLGRTVAIKQLLLQPGLEDHEAEDARQRTMREGRIAARLHHPNAITVFDVVTDDNGQPCLIMEYLNSTSLAQALQEHRTLPPMEVARIGAQIAAALKEAHAVGIVHRDIKPGNILLAGNGHVKITDFGISRAKDDVTVTKTGMIAGTPAYLAPEVAIGGDPGPESDVFSLGSTLYAACEGQPPFGLSENTLGLLHAVAAGQINPPRQSGPMTSVLAVMLHPDVAHRPTAEECEELLDAVARGETPLGGPADDRTRAVGAVGAAAAGGAVGAALAGDLDEDDLAGARSGTLEAATPVGGYYDDEPEDGYPPAGDYPEDDYDSYPRADGATMVAATPADPDATRAVAPAAVDDYYDDYPPEPVEERKAGWKKPAAIATAAAVVVGAAVTVWLLSGNSQGNTEQPAGPAPSTSQSPVSSPTDASTSVISPTESTTQSSENETTSSRRPNPGNGNTRTSENEGPGNSQTNEPTKTTSPTRNTPTSTQSSTESPPPGGNA</sequence>
<dbReference type="EMBL" id="SFCC01000004">
    <property type="protein sequence ID" value="RZQ64027.1"/>
    <property type="molecule type" value="Genomic_DNA"/>
</dbReference>
<keyword evidence="5 10" id="KW-0418">Kinase</keyword>
<keyword evidence="4 7" id="KW-0547">Nucleotide-binding</keyword>
<dbReference type="OrthoDB" id="9762169at2"/>
<dbReference type="PANTHER" id="PTHR43289:SF6">
    <property type="entry name" value="SERINE_THREONINE-PROTEIN KINASE NEKL-3"/>
    <property type="match status" value="1"/>
</dbReference>
<dbReference type="PANTHER" id="PTHR43289">
    <property type="entry name" value="MITOGEN-ACTIVATED PROTEIN KINASE KINASE KINASE 20-RELATED"/>
    <property type="match status" value="1"/>
</dbReference>
<dbReference type="RefSeq" id="WP_130474746.1">
    <property type="nucleotide sequence ID" value="NZ_SFCC01000004.1"/>
</dbReference>
<feature type="region of interest" description="Disordered" evidence="8">
    <location>
        <begin position="325"/>
        <end position="346"/>
    </location>
</feature>
<evidence type="ECO:0000256" key="8">
    <source>
        <dbReference type="SAM" id="MobiDB-lite"/>
    </source>
</evidence>
<feature type="compositionally biased region" description="Polar residues" evidence="8">
    <location>
        <begin position="450"/>
        <end position="459"/>
    </location>
</feature>
<keyword evidence="3" id="KW-0808">Transferase</keyword>
<dbReference type="AlphaFoldDB" id="A0A4Q7J9W8"/>
<dbReference type="Proteomes" id="UP000292003">
    <property type="component" value="Unassembled WGS sequence"/>
</dbReference>
<keyword evidence="6 7" id="KW-0067">ATP-binding</keyword>
<reference evidence="10 11" key="1">
    <citation type="submission" date="2019-02" db="EMBL/GenBank/DDBJ databases">
        <title>Draft genome sequence of Amycolatopsis sp. 8-3EHSu isolated from roots of Suaeda maritima.</title>
        <authorList>
            <person name="Duangmal K."/>
            <person name="Chantavorakit T."/>
        </authorList>
    </citation>
    <scope>NUCLEOTIDE SEQUENCE [LARGE SCALE GENOMIC DNA]</scope>
    <source>
        <strain evidence="10 11">8-3EHSu</strain>
    </source>
</reference>
<evidence type="ECO:0000256" key="5">
    <source>
        <dbReference type="ARBA" id="ARBA00022777"/>
    </source>
</evidence>
<dbReference type="Gene3D" id="3.30.200.20">
    <property type="entry name" value="Phosphorylase Kinase, domain 1"/>
    <property type="match status" value="1"/>
</dbReference>
<dbReference type="InterPro" id="IPR017441">
    <property type="entry name" value="Protein_kinase_ATP_BS"/>
</dbReference>
<evidence type="ECO:0000313" key="10">
    <source>
        <dbReference type="EMBL" id="RZQ64027.1"/>
    </source>
</evidence>
<dbReference type="EC" id="2.7.11.1" evidence="1"/>
<evidence type="ECO:0000256" key="1">
    <source>
        <dbReference type="ARBA" id="ARBA00012513"/>
    </source>
</evidence>
<feature type="binding site" evidence="7">
    <location>
        <position position="41"/>
    </location>
    <ligand>
        <name>ATP</name>
        <dbReference type="ChEBI" id="CHEBI:30616"/>
    </ligand>
</feature>
<dbReference type="InterPro" id="IPR008271">
    <property type="entry name" value="Ser/Thr_kinase_AS"/>
</dbReference>
<feature type="domain" description="Protein kinase" evidence="9">
    <location>
        <begin position="12"/>
        <end position="268"/>
    </location>
</feature>
<protein>
    <recommendedName>
        <fullName evidence="1">non-specific serine/threonine protein kinase</fullName>
        <ecNumber evidence="1">2.7.11.1</ecNumber>
    </recommendedName>
</protein>
<evidence type="ECO:0000256" key="3">
    <source>
        <dbReference type="ARBA" id="ARBA00022679"/>
    </source>
</evidence>
<dbReference type="SUPFAM" id="SSF56112">
    <property type="entry name" value="Protein kinase-like (PK-like)"/>
    <property type="match status" value="1"/>
</dbReference>
<feature type="compositionally biased region" description="Low complexity" evidence="8">
    <location>
        <begin position="438"/>
        <end position="449"/>
    </location>
</feature>
<accession>A0A4Q7J9W8</accession>
<organism evidence="10 11">
    <name type="scientific">Amycolatopsis suaedae</name>
    <dbReference type="NCBI Taxonomy" id="2510978"/>
    <lineage>
        <taxon>Bacteria</taxon>
        <taxon>Bacillati</taxon>
        <taxon>Actinomycetota</taxon>
        <taxon>Actinomycetes</taxon>
        <taxon>Pseudonocardiales</taxon>
        <taxon>Pseudonocardiaceae</taxon>
        <taxon>Amycolatopsis</taxon>
    </lineage>
</organism>
<proteinExistence type="predicted"/>
<dbReference type="PROSITE" id="PS00107">
    <property type="entry name" value="PROTEIN_KINASE_ATP"/>
    <property type="match status" value="1"/>
</dbReference>
<evidence type="ECO:0000256" key="2">
    <source>
        <dbReference type="ARBA" id="ARBA00022527"/>
    </source>
</evidence>
<dbReference type="PROSITE" id="PS00108">
    <property type="entry name" value="PROTEIN_KINASE_ST"/>
    <property type="match status" value="1"/>
</dbReference>
<keyword evidence="11" id="KW-1185">Reference proteome</keyword>
<evidence type="ECO:0000256" key="6">
    <source>
        <dbReference type="ARBA" id="ARBA00022840"/>
    </source>
</evidence>
<evidence type="ECO:0000256" key="4">
    <source>
        <dbReference type="ARBA" id="ARBA00022741"/>
    </source>
</evidence>
<feature type="compositionally biased region" description="Low complexity" evidence="8">
    <location>
        <begin position="500"/>
        <end position="519"/>
    </location>
</feature>